<dbReference type="NCBIfam" id="NF037955">
    <property type="entry name" value="mfs"/>
    <property type="match status" value="1"/>
</dbReference>
<feature type="transmembrane region" description="Helical" evidence="8">
    <location>
        <begin position="379"/>
        <end position="399"/>
    </location>
</feature>
<keyword evidence="3" id="KW-1003">Cell membrane</keyword>
<dbReference type="SUPFAM" id="SSF103473">
    <property type="entry name" value="MFS general substrate transporter"/>
    <property type="match status" value="1"/>
</dbReference>
<keyword evidence="6 8" id="KW-1133">Transmembrane helix</keyword>
<feature type="transmembrane region" description="Helical" evidence="8">
    <location>
        <begin position="288"/>
        <end position="307"/>
    </location>
</feature>
<evidence type="ECO:0000256" key="4">
    <source>
        <dbReference type="ARBA" id="ARBA00022519"/>
    </source>
</evidence>
<evidence type="ECO:0000313" key="10">
    <source>
        <dbReference type="EMBL" id="GAA0821576.1"/>
    </source>
</evidence>
<sequence>MLLLQAFLSWYINFFARLPTLTLFSRLSLSYFFYFSLLGLVSTFLSVFLDGKGFTSREIGEILAIFTVTKIIAPSLWSMLADKTGQQILIIRVGALLALLCFSSLFWLSTYGTIALALASFSLFWTAILPQLEVHTLTKLRKNAKIYARVRLWGSIGFIVLAVITGHAIGYFSNQAFVILGALMLLALFICTLALNNNKRKRVNSESSELMNVAIWNKIINANFIVFFLAGVLLQMSFAPYYGFFALFLRELNYPDFSIGLFVSLGVIAEIVAFIYMGRIFKHCSLKLLLTFSLGATALRWFLLPLIGANPYLLAITQLSHAASFAIYHSASMAFISNHFTQRQQSRGQGIYVGGVYGIGGATGAYITGILWLDGAGVHVAFAFAAACALLGTLIMLRLKPKMT</sequence>
<feature type="transmembrane region" description="Helical" evidence="8">
    <location>
        <begin position="152"/>
        <end position="170"/>
    </location>
</feature>
<evidence type="ECO:0000256" key="7">
    <source>
        <dbReference type="ARBA" id="ARBA00023136"/>
    </source>
</evidence>
<feature type="transmembrane region" description="Helical" evidence="8">
    <location>
        <begin position="350"/>
        <end position="373"/>
    </location>
</feature>
<dbReference type="PROSITE" id="PS50850">
    <property type="entry name" value="MFS"/>
    <property type="match status" value="1"/>
</dbReference>
<keyword evidence="2" id="KW-0813">Transport</keyword>
<proteinExistence type="predicted"/>
<keyword evidence="7 8" id="KW-0472">Membrane</keyword>
<evidence type="ECO:0000256" key="8">
    <source>
        <dbReference type="SAM" id="Phobius"/>
    </source>
</evidence>
<comment type="subcellular location">
    <subcellularLocation>
        <location evidence="1">Cell inner membrane</location>
        <topology evidence="1">Multi-pass membrane protein</topology>
    </subcellularLocation>
</comment>
<dbReference type="EMBL" id="BAAAFA010000010">
    <property type="protein sequence ID" value="GAA0821576.1"/>
    <property type="molecule type" value="Genomic_DNA"/>
</dbReference>
<evidence type="ECO:0000313" key="11">
    <source>
        <dbReference type="Proteomes" id="UP001500021"/>
    </source>
</evidence>
<feature type="transmembrane region" description="Helical" evidence="8">
    <location>
        <begin position="215"/>
        <end position="237"/>
    </location>
</feature>
<evidence type="ECO:0000256" key="5">
    <source>
        <dbReference type="ARBA" id="ARBA00022692"/>
    </source>
</evidence>
<dbReference type="InterPro" id="IPR036259">
    <property type="entry name" value="MFS_trans_sf"/>
</dbReference>
<feature type="transmembrane region" description="Helical" evidence="8">
    <location>
        <begin position="114"/>
        <end position="132"/>
    </location>
</feature>
<dbReference type="Gene3D" id="1.20.1250.20">
    <property type="entry name" value="MFS general substrate transporter like domains"/>
    <property type="match status" value="2"/>
</dbReference>
<dbReference type="Proteomes" id="UP001500021">
    <property type="component" value="Unassembled WGS sequence"/>
</dbReference>
<feature type="transmembrane region" description="Helical" evidence="8">
    <location>
        <begin position="257"/>
        <end position="276"/>
    </location>
</feature>
<reference evidence="10 11" key="1">
    <citation type="journal article" date="2019" name="Int. J. Syst. Evol. Microbiol.">
        <title>The Global Catalogue of Microorganisms (GCM) 10K type strain sequencing project: providing services to taxonomists for standard genome sequencing and annotation.</title>
        <authorList>
            <consortium name="The Broad Institute Genomics Platform"/>
            <consortium name="The Broad Institute Genome Sequencing Center for Infectious Disease"/>
            <person name="Wu L."/>
            <person name="Ma J."/>
        </authorList>
    </citation>
    <scope>NUCLEOTIDE SEQUENCE [LARGE SCALE GENOMIC DNA]</scope>
    <source>
        <strain evidence="10 11">JCM 15608</strain>
    </source>
</reference>
<feature type="transmembrane region" description="Helical" evidence="8">
    <location>
        <begin position="89"/>
        <end position="108"/>
    </location>
</feature>
<comment type="caution">
    <text evidence="10">The sequence shown here is derived from an EMBL/GenBank/DDBJ whole genome shotgun (WGS) entry which is preliminary data.</text>
</comment>
<keyword evidence="11" id="KW-1185">Reference proteome</keyword>
<evidence type="ECO:0000256" key="1">
    <source>
        <dbReference type="ARBA" id="ARBA00004429"/>
    </source>
</evidence>
<feature type="domain" description="Major facilitator superfamily (MFS) profile" evidence="9">
    <location>
        <begin position="223"/>
        <end position="404"/>
    </location>
</feature>
<protein>
    <submittedName>
        <fullName evidence="10">Major facilitator superfamily domain-containing protein 6</fullName>
    </submittedName>
</protein>
<dbReference type="PIRSF" id="PIRSF004925">
    <property type="entry name" value="HcaT"/>
    <property type="match status" value="1"/>
</dbReference>
<gene>
    <name evidence="10" type="ORF">GCM10009111_28770</name>
</gene>
<name>A0ABN1L9V4_9GAMM</name>
<feature type="transmembrane region" description="Helical" evidence="8">
    <location>
        <begin position="319"/>
        <end position="338"/>
    </location>
</feature>
<accession>A0ABN1L9V4</accession>
<dbReference type="PANTHER" id="PTHR23522:SF10">
    <property type="entry name" value="3-PHENYLPROPIONIC ACID TRANSPORTER-RELATED"/>
    <property type="match status" value="1"/>
</dbReference>
<evidence type="ECO:0000256" key="6">
    <source>
        <dbReference type="ARBA" id="ARBA00022989"/>
    </source>
</evidence>
<feature type="transmembrane region" description="Helical" evidence="8">
    <location>
        <begin position="61"/>
        <end position="77"/>
    </location>
</feature>
<dbReference type="InterPro" id="IPR020846">
    <property type="entry name" value="MFS_dom"/>
</dbReference>
<evidence type="ECO:0000256" key="2">
    <source>
        <dbReference type="ARBA" id="ARBA00022448"/>
    </source>
</evidence>
<dbReference type="PANTHER" id="PTHR23522">
    <property type="entry name" value="BLL5896 PROTEIN"/>
    <property type="match status" value="1"/>
</dbReference>
<evidence type="ECO:0000259" key="9">
    <source>
        <dbReference type="PROSITE" id="PS50850"/>
    </source>
</evidence>
<feature type="transmembrane region" description="Helical" evidence="8">
    <location>
        <begin position="176"/>
        <end position="195"/>
    </location>
</feature>
<dbReference type="Pfam" id="PF12832">
    <property type="entry name" value="MFS_1_like"/>
    <property type="match status" value="1"/>
</dbReference>
<keyword evidence="4" id="KW-0997">Cell inner membrane</keyword>
<dbReference type="InterPro" id="IPR026032">
    <property type="entry name" value="HcaT-like"/>
</dbReference>
<dbReference type="InterPro" id="IPR024989">
    <property type="entry name" value="MFS_assoc_dom"/>
</dbReference>
<feature type="transmembrane region" description="Helical" evidence="8">
    <location>
        <begin position="31"/>
        <end position="49"/>
    </location>
</feature>
<organism evidence="10 11">
    <name type="scientific">Colwellia asteriadis</name>
    <dbReference type="NCBI Taxonomy" id="517723"/>
    <lineage>
        <taxon>Bacteria</taxon>
        <taxon>Pseudomonadati</taxon>
        <taxon>Pseudomonadota</taxon>
        <taxon>Gammaproteobacteria</taxon>
        <taxon>Alteromonadales</taxon>
        <taxon>Colwelliaceae</taxon>
        <taxon>Colwellia</taxon>
    </lineage>
</organism>
<keyword evidence="5 8" id="KW-0812">Transmembrane</keyword>
<evidence type="ECO:0000256" key="3">
    <source>
        <dbReference type="ARBA" id="ARBA00022475"/>
    </source>
</evidence>